<dbReference type="OrthoDB" id="9975421at2759"/>
<sequence>MASAAVQAQANALNAKMEGEASKMLDDVERNWMRKVARQSFACAVKCYDKAGTSGAAESLEACTRNCQGPYQQSSSMVQQEVAQFQNRLNRNMQECQEKARDLVKPGYENDPNQIAKVEQALISCMSNQVNEHIKLLKPMKDRITSVLKNYS</sequence>
<dbReference type="Pfam" id="PF05811">
    <property type="entry name" value="DUF842"/>
    <property type="match status" value="1"/>
</dbReference>
<organism evidence="2 3">
    <name type="scientific">Fragilariopsis cylindrus CCMP1102</name>
    <dbReference type="NCBI Taxonomy" id="635003"/>
    <lineage>
        <taxon>Eukaryota</taxon>
        <taxon>Sar</taxon>
        <taxon>Stramenopiles</taxon>
        <taxon>Ochrophyta</taxon>
        <taxon>Bacillariophyta</taxon>
        <taxon>Bacillariophyceae</taxon>
        <taxon>Bacillariophycidae</taxon>
        <taxon>Bacillariales</taxon>
        <taxon>Bacillariaceae</taxon>
        <taxon>Fragilariopsis</taxon>
    </lineage>
</organism>
<evidence type="ECO:0000313" key="2">
    <source>
        <dbReference type="EMBL" id="OEU17548.1"/>
    </source>
</evidence>
<dbReference type="PANTHER" id="PTHR21096">
    <property type="entry name" value="PROTEIN FAM136A"/>
    <property type="match status" value="1"/>
</dbReference>
<protein>
    <submittedName>
        <fullName evidence="2">DUF842-domain-containing protein</fullName>
    </submittedName>
</protein>
<keyword evidence="3" id="KW-1185">Reference proteome</keyword>
<name>A0A1E7FHA6_9STRA</name>
<comment type="similarity">
    <text evidence="1">Belongs to the FAM136 family.</text>
</comment>
<dbReference type="EMBL" id="KV784357">
    <property type="protein sequence ID" value="OEU17548.1"/>
    <property type="molecule type" value="Genomic_DNA"/>
</dbReference>
<evidence type="ECO:0000313" key="3">
    <source>
        <dbReference type="Proteomes" id="UP000095751"/>
    </source>
</evidence>
<dbReference type="KEGG" id="fcy:FRACYDRAFT_260914"/>
<reference evidence="2 3" key="1">
    <citation type="submission" date="2016-09" db="EMBL/GenBank/DDBJ databases">
        <title>Extensive genetic diversity and differential bi-allelic expression allows diatom success in the polar Southern Ocean.</title>
        <authorList>
            <consortium name="DOE Joint Genome Institute"/>
            <person name="Mock T."/>
            <person name="Otillar R.P."/>
            <person name="Strauss J."/>
            <person name="Dupont C."/>
            <person name="Frickenhaus S."/>
            <person name="Maumus F."/>
            <person name="Mcmullan M."/>
            <person name="Sanges R."/>
            <person name="Schmutz J."/>
            <person name="Toseland A."/>
            <person name="Valas R."/>
            <person name="Veluchamy A."/>
            <person name="Ward B.J."/>
            <person name="Allen A."/>
            <person name="Barry K."/>
            <person name="Falciatore A."/>
            <person name="Ferrante M."/>
            <person name="Fortunato A.E."/>
            <person name="Gloeckner G."/>
            <person name="Gruber A."/>
            <person name="Hipkin R."/>
            <person name="Janech M."/>
            <person name="Kroth P."/>
            <person name="Leese F."/>
            <person name="Lindquist E."/>
            <person name="Lyon B.R."/>
            <person name="Martin J."/>
            <person name="Mayer C."/>
            <person name="Parker M."/>
            <person name="Quesneville H."/>
            <person name="Raymond J."/>
            <person name="Uhlig C."/>
            <person name="Valentin K.U."/>
            <person name="Worden A.Z."/>
            <person name="Armbrust E.V."/>
            <person name="Bowler C."/>
            <person name="Green B."/>
            <person name="Moulton V."/>
            <person name="Van Oosterhout C."/>
            <person name="Grigoriev I."/>
        </authorList>
    </citation>
    <scope>NUCLEOTIDE SEQUENCE [LARGE SCALE GENOMIC DNA]</scope>
    <source>
        <strain evidence="2 3">CCMP1102</strain>
    </source>
</reference>
<proteinExistence type="inferred from homology"/>
<dbReference type="Proteomes" id="UP000095751">
    <property type="component" value="Unassembled WGS sequence"/>
</dbReference>
<evidence type="ECO:0000256" key="1">
    <source>
        <dbReference type="ARBA" id="ARBA00009952"/>
    </source>
</evidence>
<gene>
    <name evidence="2" type="ORF">FRACYDRAFT_260914</name>
</gene>
<accession>A0A1E7FHA6</accession>
<dbReference type="InParanoid" id="A0A1E7FHA6"/>
<dbReference type="AlphaFoldDB" id="A0A1E7FHA6"/>
<dbReference type="GO" id="GO:0005737">
    <property type="term" value="C:cytoplasm"/>
    <property type="evidence" value="ECO:0007669"/>
    <property type="project" value="TreeGrafter"/>
</dbReference>
<dbReference type="InterPro" id="IPR008560">
    <property type="entry name" value="DUF842_euk"/>
</dbReference>
<dbReference type="PANTHER" id="PTHR21096:SF0">
    <property type="entry name" value="PROTEIN FAM136A"/>
    <property type="match status" value="1"/>
</dbReference>